<comment type="similarity">
    <text evidence="1">Belongs to the AHA1 family.</text>
</comment>
<organism evidence="3 4">
    <name type="scientific">Ktedonosporobacter rubrisoli</name>
    <dbReference type="NCBI Taxonomy" id="2509675"/>
    <lineage>
        <taxon>Bacteria</taxon>
        <taxon>Bacillati</taxon>
        <taxon>Chloroflexota</taxon>
        <taxon>Ktedonobacteria</taxon>
        <taxon>Ktedonobacterales</taxon>
        <taxon>Ktedonosporobacteraceae</taxon>
        <taxon>Ktedonosporobacter</taxon>
    </lineage>
</organism>
<proteinExistence type="inferred from homology"/>
<dbReference type="KEGG" id="kbs:EPA93_35655"/>
<protein>
    <submittedName>
        <fullName evidence="3">SRPBCC domain-containing protein</fullName>
    </submittedName>
</protein>
<gene>
    <name evidence="3" type="ORF">EPA93_35655</name>
</gene>
<dbReference type="OrthoDB" id="287565at2"/>
<dbReference type="InterPro" id="IPR013538">
    <property type="entry name" value="ASHA1/2-like_C"/>
</dbReference>
<dbReference type="RefSeq" id="WP_129892083.1">
    <property type="nucleotide sequence ID" value="NZ_CP035758.1"/>
</dbReference>
<dbReference type="CDD" id="cd07814">
    <property type="entry name" value="SRPBCC_CalC_Aha1-like"/>
    <property type="match status" value="1"/>
</dbReference>
<dbReference type="Gene3D" id="3.30.530.20">
    <property type="match status" value="1"/>
</dbReference>
<evidence type="ECO:0000313" key="4">
    <source>
        <dbReference type="Proteomes" id="UP000290365"/>
    </source>
</evidence>
<feature type="domain" description="Activator of Hsp90 ATPase homologue 1/2-like C-terminal" evidence="2">
    <location>
        <begin position="16"/>
        <end position="131"/>
    </location>
</feature>
<dbReference type="Proteomes" id="UP000290365">
    <property type="component" value="Chromosome"/>
</dbReference>
<keyword evidence="4" id="KW-1185">Reference proteome</keyword>
<evidence type="ECO:0000313" key="3">
    <source>
        <dbReference type="EMBL" id="QBD81021.1"/>
    </source>
</evidence>
<dbReference type="EMBL" id="CP035758">
    <property type="protein sequence ID" value="QBD81021.1"/>
    <property type="molecule type" value="Genomic_DNA"/>
</dbReference>
<dbReference type="AlphaFoldDB" id="A0A4V0YZV3"/>
<accession>A0A4V0YZV3</accession>
<dbReference type="SUPFAM" id="SSF55961">
    <property type="entry name" value="Bet v1-like"/>
    <property type="match status" value="1"/>
</dbReference>
<name>A0A4V0YZV3_KTERU</name>
<sequence>MNKQNYTTTFTVDQTPEEAFAAIINVRGWWSEEIEGSTDKLGAEFSMRYQDVHYSKQKITELIPDQKVAWLVLDAHLNFTQDKSEWKGTEITFEISKKGDKTEVCFTHLGLVPDYECYHVCSDAWGFYIRGSLRSLIMTGKGQPNRKENVDEIAAQHAVRLQGMQAGK</sequence>
<dbReference type="InterPro" id="IPR023393">
    <property type="entry name" value="START-like_dom_sf"/>
</dbReference>
<evidence type="ECO:0000256" key="1">
    <source>
        <dbReference type="ARBA" id="ARBA00006817"/>
    </source>
</evidence>
<evidence type="ECO:0000259" key="2">
    <source>
        <dbReference type="Pfam" id="PF08327"/>
    </source>
</evidence>
<reference evidence="3 4" key="1">
    <citation type="submission" date="2019-01" db="EMBL/GenBank/DDBJ databases">
        <title>Ktedonosporobacter rubrisoli SCAWS-G2.</title>
        <authorList>
            <person name="Huang Y."/>
            <person name="Yan B."/>
        </authorList>
    </citation>
    <scope>NUCLEOTIDE SEQUENCE [LARGE SCALE GENOMIC DNA]</scope>
    <source>
        <strain evidence="3 4">SCAWS-G2</strain>
    </source>
</reference>
<dbReference type="Pfam" id="PF08327">
    <property type="entry name" value="AHSA1"/>
    <property type="match status" value="1"/>
</dbReference>